<proteinExistence type="inferred from homology"/>
<organism evidence="5 6">
    <name type="scientific">Zophobas morio</name>
    <dbReference type="NCBI Taxonomy" id="2755281"/>
    <lineage>
        <taxon>Eukaryota</taxon>
        <taxon>Metazoa</taxon>
        <taxon>Ecdysozoa</taxon>
        <taxon>Arthropoda</taxon>
        <taxon>Hexapoda</taxon>
        <taxon>Insecta</taxon>
        <taxon>Pterygota</taxon>
        <taxon>Neoptera</taxon>
        <taxon>Endopterygota</taxon>
        <taxon>Coleoptera</taxon>
        <taxon>Polyphaga</taxon>
        <taxon>Cucujiformia</taxon>
        <taxon>Tenebrionidae</taxon>
        <taxon>Zophobas</taxon>
    </lineage>
</organism>
<sequence length="116" mass="13653">MDSTTVYQGFARKLGITDIDEVQNIVIGSAKPDLTLFFDISPEEAKERMLNRTRKADRLDRESDDFYEKVYEGYRMLINENSNRIKVIDARKEIDVISRQAMYLIEELLEEREAKK</sequence>
<evidence type="ECO:0000256" key="1">
    <source>
        <dbReference type="ARBA" id="ARBA00009776"/>
    </source>
</evidence>
<evidence type="ECO:0000313" key="5">
    <source>
        <dbReference type="EMBL" id="KAJ3616890.1"/>
    </source>
</evidence>
<evidence type="ECO:0000313" key="6">
    <source>
        <dbReference type="Proteomes" id="UP001168821"/>
    </source>
</evidence>
<comment type="similarity">
    <text evidence="1">Belongs to the thymidylate kinase family.</text>
</comment>
<dbReference type="EMBL" id="JALNTZ010002678">
    <property type="protein sequence ID" value="KAJ3616890.1"/>
    <property type="molecule type" value="Genomic_DNA"/>
</dbReference>
<dbReference type="SUPFAM" id="SSF52540">
    <property type="entry name" value="P-loop containing nucleoside triphosphate hydrolases"/>
    <property type="match status" value="1"/>
</dbReference>
<dbReference type="PANTHER" id="PTHR10344:SF4">
    <property type="entry name" value="UMP-CMP KINASE 2, MITOCHONDRIAL"/>
    <property type="match status" value="1"/>
</dbReference>
<keyword evidence="6" id="KW-1185">Reference proteome</keyword>
<protein>
    <recommendedName>
        <fullName evidence="4">Thymidylate kinase-like domain-containing protein</fullName>
    </recommendedName>
</protein>
<dbReference type="GO" id="GO:0005829">
    <property type="term" value="C:cytosol"/>
    <property type="evidence" value="ECO:0007669"/>
    <property type="project" value="TreeGrafter"/>
</dbReference>
<dbReference type="GO" id="GO:0006235">
    <property type="term" value="P:dTTP biosynthetic process"/>
    <property type="evidence" value="ECO:0007669"/>
    <property type="project" value="TreeGrafter"/>
</dbReference>
<evidence type="ECO:0000256" key="2">
    <source>
        <dbReference type="ARBA" id="ARBA00022741"/>
    </source>
</evidence>
<dbReference type="GO" id="GO:0005524">
    <property type="term" value="F:ATP binding"/>
    <property type="evidence" value="ECO:0007669"/>
    <property type="project" value="UniProtKB-KW"/>
</dbReference>
<dbReference type="InterPro" id="IPR027417">
    <property type="entry name" value="P-loop_NTPase"/>
</dbReference>
<dbReference type="GO" id="GO:0004798">
    <property type="term" value="F:dTMP kinase activity"/>
    <property type="evidence" value="ECO:0007669"/>
    <property type="project" value="TreeGrafter"/>
</dbReference>
<feature type="domain" description="Thymidylate kinase-like" evidence="4">
    <location>
        <begin position="2"/>
        <end position="99"/>
    </location>
</feature>
<dbReference type="Gene3D" id="3.40.50.300">
    <property type="entry name" value="P-loop containing nucleotide triphosphate hydrolases"/>
    <property type="match status" value="1"/>
</dbReference>
<evidence type="ECO:0000256" key="3">
    <source>
        <dbReference type="ARBA" id="ARBA00022840"/>
    </source>
</evidence>
<dbReference type="Pfam" id="PF02223">
    <property type="entry name" value="Thymidylate_kin"/>
    <property type="match status" value="1"/>
</dbReference>
<dbReference type="GO" id="GO:0006233">
    <property type="term" value="P:dTDP biosynthetic process"/>
    <property type="evidence" value="ECO:0007669"/>
    <property type="project" value="TreeGrafter"/>
</dbReference>
<comment type="caution">
    <text evidence="5">The sequence shown here is derived from an EMBL/GenBank/DDBJ whole genome shotgun (WGS) entry which is preliminary data.</text>
</comment>
<reference evidence="5" key="1">
    <citation type="journal article" date="2023" name="G3 (Bethesda)">
        <title>Whole genome assemblies of Zophobas morio and Tenebrio molitor.</title>
        <authorList>
            <person name="Kaur S."/>
            <person name="Stinson S.A."/>
            <person name="diCenzo G.C."/>
        </authorList>
    </citation>
    <scope>NUCLEOTIDE SEQUENCE</scope>
    <source>
        <strain evidence="5">QUZm001</strain>
    </source>
</reference>
<name>A0AA38LZE4_9CUCU</name>
<dbReference type="AlphaFoldDB" id="A0AA38LZE4"/>
<dbReference type="PANTHER" id="PTHR10344">
    <property type="entry name" value="THYMIDYLATE KINASE"/>
    <property type="match status" value="1"/>
</dbReference>
<gene>
    <name evidence="5" type="ORF">Zmor_008965</name>
</gene>
<dbReference type="GO" id="GO:0006227">
    <property type="term" value="P:dUDP biosynthetic process"/>
    <property type="evidence" value="ECO:0007669"/>
    <property type="project" value="TreeGrafter"/>
</dbReference>
<dbReference type="Proteomes" id="UP001168821">
    <property type="component" value="Unassembled WGS sequence"/>
</dbReference>
<dbReference type="InterPro" id="IPR039430">
    <property type="entry name" value="Thymidylate_kin-like_dom"/>
</dbReference>
<keyword evidence="3" id="KW-0067">ATP-binding</keyword>
<keyword evidence="2" id="KW-0547">Nucleotide-binding</keyword>
<dbReference type="CDD" id="cd01672">
    <property type="entry name" value="TMPK"/>
    <property type="match status" value="1"/>
</dbReference>
<evidence type="ECO:0000259" key="4">
    <source>
        <dbReference type="Pfam" id="PF02223"/>
    </source>
</evidence>
<accession>A0AA38LZE4</accession>